<sequence length="671" mass="72168">MQAMNWDVNAAVDLFLENEGTQLGVMPETAVGYQVKEPDEDDGEDDDGGFRGRGEEIREQQRRASAAPPGSFPIGSFLSGMFPRVGSESFMASAFGDPWVLNQSRPRNVRDIPIMGDDDDDNGAVGGLKISEIPVEEAEMMEARENDPSQAGGSRVESMGGIGGTGAKPAEGKASGLGERGPVVDTGDEDKPDLLGGYMDPDLQDTEEHMIRAAIEESRKAALQSGGNNEELTRSFSSLNGDEDLERAMSLSLQTAEQERRNRERQVDSDGQDPLLHDEDGDEDPPGGLVRRTVHREETRRSTRISETTVHPGGEGPRMRSLVVERGSIGGNRRARGRGVGEAGSNIGPVRSGGVSSSGGGGNSTPGRRRGGPSTRKSAGGSGRRGCAPLDAEGEGGLRDLEGDISRDVGRAAGGRGVLGRGGPNGPRGDTGGATGRNESGAGLMDAPEDDVMADAENGHEESLGLSSAERAEAVMLESALFGVPYRGASVETGGSASRRPPVNSQIPSTFDDDRQLREEQDTAFAASLQADREKEMERQRRREEIEALERAEEESRREEGRAMQQAAEELERELERKRLDLPPEPENGDSSAIYLMVRLPDGSRRGRRFRRQDKLQALYDFIDVSGGVKPGSYRLAQTFPKRLISNGNAGISLEEAGLLNRQETLFLEWL</sequence>
<dbReference type="SUPFAM" id="SSF54236">
    <property type="entry name" value="Ubiquitin-like"/>
    <property type="match status" value="1"/>
</dbReference>
<dbReference type="OrthoDB" id="1920064at2759"/>
<feature type="region of interest" description="Disordered" evidence="1">
    <location>
        <begin position="141"/>
        <end position="466"/>
    </location>
</feature>
<feature type="compositionally biased region" description="Polar residues" evidence="1">
    <location>
        <begin position="225"/>
        <end position="240"/>
    </location>
</feature>
<feature type="compositionally biased region" description="Basic and acidic residues" evidence="1">
    <location>
        <begin position="512"/>
        <end position="521"/>
    </location>
</feature>
<feature type="compositionally biased region" description="Basic and acidic residues" evidence="1">
    <location>
        <begin position="396"/>
        <end position="410"/>
    </location>
</feature>
<dbReference type="InterPro" id="IPR003903">
    <property type="entry name" value="UIM_dom"/>
</dbReference>
<evidence type="ECO:0000313" key="3">
    <source>
        <dbReference type="EMBL" id="GBG65299.1"/>
    </source>
</evidence>
<accession>A0A388K5K4</accession>
<dbReference type="EMBL" id="BFEA01000060">
    <property type="protein sequence ID" value="GBG65299.1"/>
    <property type="molecule type" value="Genomic_DNA"/>
</dbReference>
<organism evidence="3 4">
    <name type="scientific">Chara braunii</name>
    <name type="common">Braun's stonewort</name>
    <dbReference type="NCBI Taxonomy" id="69332"/>
    <lineage>
        <taxon>Eukaryota</taxon>
        <taxon>Viridiplantae</taxon>
        <taxon>Streptophyta</taxon>
        <taxon>Charophyceae</taxon>
        <taxon>Charales</taxon>
        <taxon>Characeae</taxon>
        <taxon>Chara</taxon>
    </lineage>
</organism>
<dbReference type="PROSITE" id="PS50033">
    <property type="entry name" value="UBX"/>
    <property type="match status" value="1"/>
</dbReference>
<dbReference type="Pfam" id="PF00789">
    <property type="entry name" value="UBX"/>
    <property type="match status" value="1"/>
</dbReference>
<feature type="region of interest" description="Disordered" evidence="1">
    <location>
        <begin position="488"/>
        <end position="572"/>
    </location>
</feature>
<feature type="compositionally biased region" description="Gly residues" evidence="1">
    <location>
        <begin position="412"/>
        <end position="435"/>
    </location>
</feature>
<evidence type="ECO:0000313" key="4">
    <source>
        <dbReference type="Proteomes" id="UP000265515"/>
    </source>
</evidence>
<feature type="compositionally biased region" description="Basic and acidic residues" evidence="1">
    <location>
        <begin position="531"/>
        <end position="562"/>
    </location>
</feature>
<reference evidence="3 4" key="1">
    <citation type="journal article" date="2018" name="Cell">
        <title>The Chara Genome: Secondary Complexity and Implications for Plant Terrestrialization.</title>
        <authorList>
            <person name="Nishiyama T."/>
            <person name="Sakayama H."/>
            <person name="Vries J.D."/>
            <person name="Buschmann H."/>
            <person name="Saint-Marcoux D."/>
            <person name="Ullrich K.K."/>
            <person name="Haas F.B."/>
            <person name="Vanderstraeten L."/>
            <person name="Becker D."/>
            <person name="Lang D."/>
            <person name="Vosolsobe S."/>
            <person name="Rombauts S."/>
            <person name="Wilhelmsson P.K.I."/>
            <person name="Janitza P."/>
            <person name="Kern R."/>
            <person name="Heyl A."/>
            <person name="Rumpler F."/>
            <person name="Villalobos L.I.A.C."/>
            <person name="Clay J.M."/>
            <person name="Skokan R."/>
            <person name="Toyoda A."/>
            <person name="Suzuki Y."/>
            <person name="Kagoshima H."/>
            <person name="Schijlen E."/>
            <person name="Tajeshwar N."/>
            <person name="Catarino B."/>
            <person name="Hetherington A.J."/>
            <person name="Saltykova A."/>
            <person name="Bonnot C."/>
            <person name="Breuninger H."/>
            <person name="Symeonidi A."/>
            <person name="Radhakrishnan G.V."/>
            <person name="Van Nieuwerburgh F."/>
            <person name="Deforce D."/>
            <person name="Chang C."/>
            <person name="Karol K.G."/>
            <person name="Hedrich R."/>
            <person name="Ulvskov P."/>
            <person name="Glockner G."/>
            <person name="Delwiche C.F."/>
            <person name="Petrasek J."/>
            <person name="Van de Peer Y."/>
            <person name="Friml J."/>
            <person name="Beilby M."/>
            <person name="Dolan L."/>
            <person name="Kohara Y."/>
            <person name="Sugano S."/>
            <person name="Fujiyama A."/>
            <person name="Delaux P.-M."/>
            <person name="Quint M."/>
            <person name="TheiBen G."/>
            <person name="Hagemann M."/>
            <person name="Harholt J."/>
            <person name="Dunand C."/>
            <person name="Zachgo S."/>
            <person name="Langdale J."/>
            <person name="Maumus F."/>
            <person name="Straeten D.V.D."/>
            <person name="Gould S.B."/>
            <person name="Rensing S.A."/>
        </authorList>
    </citation>
    <scope>NUCLEOTIDE SEQUENCE [LARGE SCALE GENOMIC DNA]</scope>
    <source>
        <strain evidence="3 4">S276</strain>
    </source>
</reference>
<feature type="region of interest" description="Disordered" evidence="1">
    <location>
        <begin position="29"/>
        <end position="72"/>
    </location>
</feature>
<feature type="domain" description="UBX" evidence="2">
    <location>
        <begin position="589"/>
        <end position="667"/>
    </location>
</feature>
<gene>
    <name evidence="3" type="ORF">CBR_g50340</name>
</gene>
<name>A0A388K5K4_CHABU</name>
<feature type="compositionally biased region" description="Basic and acidic residues" evidence="1">
    <location>
        <begin position="206"/>
        <end position="220"/>
    </location>
</feature>
<proteinExistence type="predicted"/>
<evidence type="ECO:0000256" key="1">
    <source>
        <dbReference type="SAM" id="MobiDB-lite"/>
    </source>
</evidence>
<dbReference type="SMART" id="SM00726">
    <property type="entry name" value="UIM"/>
    <property type="match status" value="3"/>
</dbReference>
<dbReference type="Proteomes" id="UP000265515">
    <property type="component" value="Unassembled WGS sequence"/>
</dbReference>
<dbReference type="CDD" id="cd01767">
    <property type="entry name" value="UBX"/>
    <property type="match status" value="1"/>
</dbReference>
<dbReference type="PANTHER" id="PTHR23322:SF93">
    <property type="entry name" value="UBX DOMAIN-CONTAINING PROTEIN 8"/>
    <property type="match status" value="1"/>
</dbReference>
<dbReference type="SMART" id="SM00166">
    <property type="entry name" value="UBX"/>
    <property type="match status" value="1"/>
</dbReference>
<dbReference type="PROSITE" id="PS50330">
    <property type="entry name" value="UIM"/>
    <property type="match status" value="1"/>
</dbReference>
<dbReference type="GO" id="GO:0043130">
    <property type="term" value="F:ubiquitin binding"/>
    <property type="evidence" value="ECO:0007669"/>
    <property type="project" value="TreeGrafter"/>
</dbReference>
<feature type="compositionally biased region" description="Basic and acidic residues" evidence="1">
    <location>
        <begin position="48"/>
        <end position="62"/>
    </location>
</feature>
<evidence type="ECO:0000259" key="2">
    <source>
        <dbReference type="PROSITE" id="PS50033"/>
    </source>
</evidence>
<dbReference type="InterPro" id="IPR001012">
    <property type="entry name" value="UBX_dom"/>
</dbReference>
<dbReference type="AlphaFoldDB" id="A0A388K5K4"/>
<dbReference type="Gramene" id="GBG65299">
    <property type="protein sequence ID" value="GBG65299"/>
    <property type="gene ID" value="CBR_g50340"/>
</dbReference>
<feature type="compositionally biased region" description="Acidic residues" evidence="1">
    <location>
        <begin position="38"/>
        <end position="47"/>
    </location>
</feature>
<keyword evidence="4" id="KW-1185">Reference proteome</keyword>
<comment type="caution">
    <text evidence="3">The sequence shown here is derived from an EMBL/GenBank/DDBJ whole genome shotgun (WGS) entry which is preliminary data.</text>
</comment>
<dbReference type="STRING" id="69332.A0A388K5K4"/>
<dbReference type="InterPro" id="IPR029071">
    <property type="entry name" value="Ubiquitin-like_domsf"/>
</dbReference>
<feature type="compositionally biased region" description="Basic and acidic residues" evidence="1">
    <location>
        <begin position="257"/>
        <end position="268"/>
    </location>
</feature>
<dbReference type="PANTHER" id="PTHR23322">
    <property type="entry name" value="FAS-ASSOCIATED PROTEIN"/>
    <property type="match status" value="1"/>
</dbReference>
<dbReference type="InterPro" id="IPR050730">
    <property type="entry name" value="UBX_domain-protein"/>
</dbReference>
<dbReference type="Gene3D" id="3.10.20.90">
    <property type="entry name" value="Phosphatidylinositol 3-kinase Catalytic Subunit, Chain A, domain 1"/>
    <property type="match status" value="1"/>
</dbReference>
<protein>
    <recommendedName>
        <fullName evidence="2">UBX domain-containing protein</fullName>
    </recommendedName>
</protein>